<evidence type="ECO:0000256" key="1">
    <source>
        <dbReference type="ARBA" id="ARBA00022884"/>
    </source>
</evidence>
<dbReference type="InterPro" id="IPR035979">
    <property type="entry name" value="RBD_domain_sf"/>
</dbReference>
<dbReference type="Gene3D" id="3.30.70.330">
    <property type="match status" value="1"/>
</dbReference>
<dbReference type="InterPro" id="IPR003954">
    <property type="entry name" value="RRM_euk-type"/>
</dbReference>
<dbReference type="InterPro" id="IPR000504">
    <property type="entry name" value="RRM_dom"/>
</dbReference>
<evidence type="ECO:0000313" key="4">
    <source>
        <dbReference type="EMBL" id="SHF23573.1"/>
    </source>
</evidence>
<protein>
    <submittedName>
        <fullName evidence="4">RNA recognition motif. (A.k.a. RRM, RBD, or RNP domain)</fullName>
    </submittedName>
</protein>
<dbReference type="SUPFAM" id="SSF54928">
    <property type="entry name" value="RNA-binding domain, RBD"/>
    <property type="match status" value="1"/>
</dbReference>
<dbReference type="RefSeq" id="WP_073042232.1">
    <property type="nucleotide sequence ID" value="NZ_FQUO01000006.1"/>
</dbReference>
<feature type="domain" description="RRM" evidence="3">
    <location>
        <begin position="1"/>
        <end position="79"/>
    </location>
</feature>
<dbReference type="InterPro" id="IPR012677">
    <property type="entry name" value="Nucleotide-bd_a/b_plait_sf"/>
</dbReference>
<dbReference type="GO" id="GO:0003723">
    <property type="term" value="F:RNA binding"/>
    <property type="evidence" value="ECO:0007669"/>
    <property type="project" value="UniProtKB-KW"/>
</dbReference>
<keyword evidence="5" id="KW-1185">Reference proteome</keyword>
<dbReference type="Proteomes" id="UP000184368">
    <property type="component" value="Unassembled WGS sequence"/>
</dbReference>
<proteinExistence type="predicted"/>
<dbReference type="OrthoDB" id="9798855at2"/>
<dbReference type="PANTHER" id="PTHR48027">
    <property type="entry name" value="HETEROGENEOUS NUCLEAR RIBONUCLEOPROTEIN 87F-RELATED"/>
    <property type="match status" value="1"/>
</dbReference>
<dbReference type="STRING" id="1302690.BUE76_09740"/>
<evidence type="ECO:0000256" key="2">
    <source>
        <dbReference type="SAM" id="MobiDB-lite"/>
    </source>
</evidence>
<dbReference type="PROSITE" id="PS50102">
    <property type="entry name" value="RRM"/>
    <property type="match status" value="1"/>
</dbReference>
<dbReference type="SMART" id="SM00360">
    <property type="entry name" value="RRM"/>
    <property type="match status" value="1"/>
</dbReference>
<organism evidence="4 5">
    <name type="scientific">Cnuella takakiae</name>
    <dbReference type="NCBI Taxonomy" id="1302690"/>
    <lineage>
        <taxon>Bacteria</taxon>
        <taxon>Pseudomonadati</taxon>
        <taxon>Bacteroidota</taxon>
        <taxon>Chitinophagia</taxon>
        <taxon>Chitinophagales</taxon>
        <taxon>Chitinophagaceae</taxon>
        <taxon>Cnuella</taxon>
    </lineage>
</organism>
<gene>
    <name evidence="4" type="ORF">SAMN05444008_10660</name>
</gene>
<reference evidence="4 5" key="1">
    <citation type="submission" date="2016-11" db="EMBL/GenBank/DDBJ databases">
        <authorList>
            <person name="Jaros S."/>
            <person name="Januszkiewicz K."/>
            <person name="Wedrychowicz H."/>
        </authorList>
    </citation>
    <scope>NUCLEOTIDE SEQUENCE [LARGE SCALE GENOMIC DNA]</scope>
    <source>
        <strain evidence="4 5">DSM 26897</strain>
    </source>
</reference>
<dbReference type="Pfam" id="PF00076">
    <property type="entry name" value="RRM_1"/>
    <property type="match status" value="1"/>
</dbReference>
<name>A0A1M4ZZV5_9BACT</name>
<dbReference type="InterPro" id="IPR052462">
    <property type="entry name" value="SLIRP/GR-RBP-like"/>
</dbReference>
<evidence type="ECO:0000313" key="5">
    <source>
        <dbReference type="Proteomes" id="UP000184368"/>
    </source>
</evidence>
<keyword evidence="1" id="KW-0694">RNA-binding</keyword>
<dbReference type="SMART" id="SM00361">
    <property type="entry name" value="RRM_1"/>
    <property type="match status" value="1"/>
</dbReference>
<evidence type="ECO:0000259" key="3">
    <source>
        <dbReference type="PROSITE" id="PS50102"/>
    </source>
</evidence>
<feature type="region of interest" description="Disordered" evidence="2">
    <location>
        <begin position="71"/>
        <end position="100"/>
    </location>
</feature>
<dbReference type="EMBL" id="FQUO01000006">
    <property type="protein sequence ID" value="SHF23573.1"/>
    <property type="molecule type" value="Genomic_DNA"/>
</dbReference>
<dbReference type="AlphaFoldDB" id="A0A1M4ZZV5"/>
<accession>A0A1M4ZZV5</accession>
<sequence length="100" mass="11038">MNIYVSNLSFRVTDEDLNGFFTPYGEVKSAKVITDRETGRSRGFGFVEMADAAAGAKAVAELDNSMVDGRPIKAVEAQPKPPKDFNPFRNSGGYNKKKRF</sequence>